<dbReference type="InterPro" id="IPR036259">
    <property type="entry name" value="MFS_trans_sf"/>
</dbReference>
<feature type="transmembrane region" description="Helical" evidence="7">
    <location>
        <begin position="257"/>
        <end position="277"/>
    </location>
</feature>
<dbReference type="GO" id="GO:0022857">
    <property type="term" value="F:transmembrane transporter activity"/>
    <property type="evidence" value="ECO:0007669"/>
    <property type="project" value="InterPro"/>
</dbReference>
<feature type="transmembrane region" description="Helical" evidence="7">
    <location>
        <begin position="168"/>
        <end position="188"/>
    </location>
</feature>
<dbReference type="PROSITE" id="PS50850">
    <property type="entry name" value="MFS"/>
    <property type="match status" value="1"/>
</dbReference>
<feature type="transmembrane region" description="Helical" evidence="7">
    <location>
        <begin position="311"/>
        <end position="335"/>
    </location>
</feature>
<dbReference type="EMBL" id="CAEZXX010000037">
    <property type="protein sequence ID" value="CAB4703295.1"/>
    <property type="molecule type" value="Genomic_DNA"/>
</dbReference>
<sequence>MSSNPLVTLRRHKDFRRLWTSAMVSDLGTWMQAVTVTVLVATNSKSSGATALVFSSLFIPQGLMSPIGGLVADRFDRRRVAMTMQWVQAVLAGVLALTVHSGVTSAYALSAIVFLQGCASSLGNPAFQAMIPLLVPREELLGALSLSGMTWNSGRAIGPMLAAITTSVWGPAASITGNAISFVVMAFVMMTIRRPLHGGGTVKMTQAFGEIGRAIKLAQRTPGTRTMIISTVFVQLCCAMTFSTIPTYAASVTDWERFWMVLYVSMGIGALVAGFCVAGMTALIGRSRVLTLVPLISCFAIFLASQAHSSYLAVIATMLFGMSAPISFITMGAVVQRDAPEQFRGRVLSIYSALVGLAFGGFSIINGYLADKVLGLRTTLWMSSLLLAMYVITVQFLWPSWKQIVNGSDSPPRWRPEALAGLRDRSARVG</sequence>
<dbReference type="AlphaFoldDB" id="A0A6J6Q2F1"/>
<feature type="transmembrane region" description="Helical" evidence="7">
    <location>
        <begin position="347"/>
        <end position="368"/>
    </location>
</feature>
<feature type="transmembrane region" description="Helical" evidence="7">
    <location>
        <begin position="226"/>
        <end position="245"/>
    </location>
</feature>
<feature type="transmembrane region" description="Helical" evidence="7">
    <location>
        <begin position="380"/>
        <end position="398"/>
    </location>
</feature>
<keyword evidence="6 7" id="KW-0472">Membrane</keyword>
<evidence type="ECO:0000313" key="9">
    <source>
        <dbReference type="EMBL" id="CAB4703295.1"/>
    </source>
</evidence>
<protein>
    <submittedName>
        <fullName evidence="9">Unannotated protein</fullName>
    </submittedName>
</protein>
<feature type="domain" description="Major facilitator superfamily (MFS) profile" evidence="8">
    <location>
        <begin position="1"/>
        <end position="402"/>
    </location>
</feature>
<evidence type="ECO:0000256" key="7">
    <source>
        <dbReference type="SAM" id="Phobius"/>
    </source>
</evidence>
<proteinExistence type="predicted"/>
<dbReference type="SUPFAM" id="SSF103473">
    <property type="entry name" value="MFS general substrate transporter"/>
    <property type="match status" value="1"/>
</dbReference>
<keyword evidence="2" id="KW-0813">Transport</keyword>
<accession>A0A6J6Q2F1</accession>
<organism evidence="9">
    <name type="scientific">freshwater metagenome</name>
    <dbReference type="NCBI Taxonomy" id="449393"/>
    <lineage>
        <taxon>unclassified sequences</taxon>
        <taxon>metagenomes</taxon>
        <taxon>ecological metagenomes</taxon>
    </lineage>
</organism>
<feature type="transmembrane region" description="Helical" evidence="7">
    <location>
        <begin position="48"/>
        <end position="68"/>
    </location>
</feature>
<evidence type="ECO:0000256" key="3">
    <source>
        <dbReference type="ARBA" id="ARBA00022475"/>
    </source>
</evidence>
<keyword evidence="5 7" id="KW-1133">Transmembrane helix</keyword>
<evidence type="ECO:0000256" key="1">
    <source>
        <dbReference type="ARBA" id="ARBA00004651"/>
    </source>
</evidence>
<dbReference type="Pfam" id="PF05977">
    <property type="entry name" value="MFS_3"/>
    <property type="match status" value="1"/>
</dbReference>
<feature type="transmembrane region" description="Helical" evidence="7">
    <location>
        <begin position="89"/>
        <end position="115"/>
    </location>
</feature>
<dbReference type="InterPro" id="IPR020846">
    <property type="entry name" value="MFS_dom"/>
</dbReference>
<feature type="transmembrane region" description="Helical" evidence="7">
    <location>
        <begin position="21"/>
        <end position="42"/>
    </location>
</feature>
<evidence type="ECO:0000259" key="8">
    <source>
        <dbReference type="PROSITE" id="PS50850"/>
    </source>
</evidence>
<evidence type="ECO:0000256" key="5">
    <source>
        <dbReference type="ARBA" id="ARBA00022989"/>
    </source>
</evidence>
<name>A0A6J6Q2F1_9ZZZZ</name>
<reference evidence="9" key="1">
    <citation type="submission" date="2020-05" db="EMBL/GenBank/DDBJ databases">
        <authorList>
            <person name="Chiriac C."/>
            <person name="Salcher M."/>
            <person name="Ghai R."/>
            <person name="Kavagutti S V."/>
        </authorList>
    </citation>
    <scope>NUCLEOTIDE SEQUENCE</scope>
</reference>
<evidence type="ECO:0000256" key="4">
    <source>
        <dbReference type="ARBA" id="ARBA00022692"/>
    </source>
</evidence>
<dbReference type="GO" id="GO:0005886">
    <property type="term" value="C:plasma membrane"/>
    <property type="evidence" value="ECO:0007669"/>
    <property type="project" value="UniProtKB-SubCell"/>
</dbReference>
<keyword evidence="4 7" id="KW-0812">Transmembrane</keyword>
<dbReference type="PANTHER" id="PTHR23513:SF6">
    <property type="entry name" value="MAJOR FACILITATOR SUPERFAMILY ASSOCIATED DOMAIN-CONTAINING PROTEIN"/>
    <property type="match status" value="1"/>
</dbReference>
<comment type="subcellular location">
    <subcellularLocation>
        <location evidence="1">Cell membrane</location>
        <topology evidence="1">Multi-pass membrane protein</topology>
    </subcellularLocation>
</comment>
<gene>
    <name evidence="9" type="ORF">UFOPK2602_00713</name>
</gene>
<keyword evidence="3" id="KW-1003">Cell membrane</keyword>
<feature type="transmembrane region" description="Helical" evidence="7">
    <location>
        <begin position="289"/>
        <end position="305"/>
    </location>
</feature>
<dbReference type="InterPro" id="IPR010290">
    <property type="entry name" value="TM_effector"/>
</dbReference>
<dbReference type="PANTHER" id="PTHR23513">
    <property type="entry name" value="INTEGRAL MEMBRANE EFFLUX PROTEIN-RELATED"/>
    <property type="match status" value="1"/>
</dbReference>
<dbReference type="CDD" id="cd06173">
    <property type="entry name" value="MFS_MefA_like"/>
    <property type="match status" value="1"/>
</dbReference>
<dbReference type="Gene3D" id="1.20.1250.20">
    <property type="entry name" value="MFS general substrate transporter like domains"/>
    <property type="match status" value="1"/>
</dbReference>
<evidence type="ECO:0000256" key="6">
    <source>
        <dbReference type="ARBA" id="ARBA00023136"/>
    </source>
</evidence>
<evidence type="ECO:0000256" key="2">
    <source>
        <dbReference type="ARBA" id="ARBA00022448"/>
    </source>
</evidence>